<dbReference type="GO" id="GO:0043139">
    <property type="term" value="F:5'-3' DNA helicase activity"/>
    <property type="evidence" value="ECO:0007669"/>
    <property type="project" value="TreeGrafter"/>
</dbReference>
<evidence type="ECO:0000313" key="9">
    <source>
        <dbReference type="Proteomes" id="UP000288547"/>
    </source>
</evidence>
<dbReference type="OrthoDB" id="9757917at2"/>
<keyword evidence="9" id="KW-1185">Reference proteome</keyword>
<keyword evidence="4" id="KW-0067">ATP-binding</keyword>
<dbReference type="InterPro" id="IPR038720">
    <property type="entry name" value="YprB_RNase_H-like_dom"/>
</dbReference>
<feature type="region of interest" description="Disordered" evidence="5">
    <location>
        <begin position="528"/>
        <end position="558"/>
    </location>
</feature>
<keyword evidence="3" id="KW-0347">Helicase</keyword>
<dbReference type="AlphaFoldDB" id="A0A444PX89"/>
<dbReference type="InterPro" id="IPR019993">
    <property type="entry name" value="RecB_nuclease_TM0106_put"/>
</dbReference>
<evidence type="ECO:0000256" key="3">
    <source>
        <dbReference type="ARBA" id="ARBA00022806"/>
    </source>
</evidence>
<dbReference type="SUPFAM" id="SSF52540">
    <property type="entry name" value="P-loop containing nucleoside triphosphate hydrolases"/>
    <property type="match status" value="1"/>
</dbReference>
<dbReference type="SUPFAM" id="SSF53098">
    <property type="entry name" value="Ribonuclease H-like"/>
    <property type="match status" value="1"/>
</dbReference>
<dbReference type="GO" id="GO:0005524">
    <property type="term" value="F:ATP binding"/>
    <property type="evidence" value="ECO:0007669"/>
    <property type="project" value="UniProtKB-KW"/>
</dbReference>
<dbReference type="InterPro" id="IPR041679">
    <property type="entry name" value="DNA2/NAM7-like_C"/>
</dbReference>
<dbReference type="PANTHER" id="PTHR43788">
    <property type="entry name" value="DNA2/NAM7 HELICASE FAMILY MEMBER"/>
    <property type="match status" value="1"/>
</dbReference>
<evidence type="ECO:0000256" key="2">
    <source>
        <dbReference type="ARBA" id="ARBA00022801"/>
    </source>
</evidence>
<dbReference type="CDD" id="cd17934">
    <property type="entry name" value="DEXXQc_Upf1-like"/>
    <property type="match status" value="1"/>
</dbReference>
<evidence type="ECO:0000256" key="5">
    <source>
        <dbReference type="SAM" id="MobiDB-lite"/>
    </source>
</evidence>
<dbReference type="InterPro" id="IPR047187">
    <property type="entry name" value="SF1_C_Upf1"/>
</dbReference>
<dbReference type="Pfam" id="PF13482">
    <property type="entry name" value="RNase_H_2"/>
    <property type="match status" value="1"/>
</dbReference>
<keyword evidence="1" id="KW-0547">Nucleotide-binding</keyword>
<dbReference type="EMBL" id="RZNB01000001">
    <property type="protein sequence ID" value="RWZ52486.1"/>
    <property type="molecule type" value="Genomic_DNA"/>
</dbReference>
<dbReference type="CDD" id="cd18808">
    <property type="entry name" value="SF1_C_Upf1"/>
    <property type="match status" value="1"/>
</dbReference>
<feature type="domain" description="DNA2/NAM7 helicase-like C-terminal" evidence="6">
    <location>
        <begin position="977"/>
        <end position="1155"/>
    </location>
</feature>
<dbReference type="Proteomes" id="UP000288547">
    <property type="component" value="Unassembled WGS sequence"/>
</dbReference>
<name>A0A444PX89_9MICO</name>
<keyword evidence="2" id="KW-0378">Hydrolase</keyword>
<dbReference type="GO" id="GO:0016787">
    <property type="term" value="F:hydrolase activity"/>
    <property type="evidence" value="ECO:0007669"/>
    <property type="project" value="UniProtKB-KW"/>
</dbReference>
<sequence length="1207" mass="131391">MYLLDGTTPITSASDLTAASTCEFAFLRSIDAKLGRVEATVEDDPMYARSSKLGDEHELRVLEQYRAEFGDAVREFDRPDVRDRAAMEQAHRDTIQAFRDGAPLVFQAVFFDGSFVGFADFIIRMPATEDKPARYRVQDTKLARSAKVTALLQLAAYVEQLTNAGIPVDDEVDVILGDGTVSTHHVADILPVYRRRRERLVRIVQERLDDTEAVRWDDPRYTIDGRCADCEREIQERRDVLLVARMRLTQRERLRAAGVTTIDELAERTEPVDGIAAATLEGLREQAELQLQAPVDGGVPPVRLIDTDPIAHLPVPDAGDIFFDFEGDPLYTEGSAGHPVGTRWGLDYLFGLVDVDEKFTAWWAHDFAAERAALRGFLDWVAERRARFPGMHIYHYAAYERTHLLALAARHGTGEEEVDQLLRDGVLVDLYPIVRASVRVGSRSYSIKKLEPLYMGDEHRESDVKDGAASIEAYVHARELSASPDPADRAQGEAELAEIGDYNRYDCVSTIRLRDYLISLAREVGVEPGQPLPTAGEPQAPEPSPLHDELSRLAGDPLDPERDVDHAALALAAAAIDYHRREQKVFWQEHFDRLVAPLDEWADVRDVFIVDSAEVVRDWYREGNQRTDRRVLRLHGTLAPGSSLKPGSELNALYAYPAPFTNPGASQGARSWTGVSVQANDEEGTIVVVENLRGGRDPYDDVPVALTPGAPPRAGAQATAIEHWGHRIVDAITASGGAVGAAAWPADPVVDILRRTPPRTRSGRPLPHSLGEDGVPRTIPDVVAALLDLDRSYVAVQGPPGTGKTYVATHVIAELVRERRWAVGVVAQSHAAVENLLSGLVRNGLAPSLVAKALSASVGPDDADRPFTVLPKNGHSAFAAERVAAGTGYVMGGTAWDFSNTDRFGREQLDLLVVEEAGQFSLAPTIAASVAAKNLLLLGDPQQLPQVTQGIHPEPIDTSALGFVADGEDVLPHDLGYFLAQSWRMDPAVTAAVSDLSYAGQLHSAPATRERRLDGLAPGVHVVPVEHEGNATHSPEEADAVVRIVHQALGLEWTDPGTILDGAPLDRHPLAQSDIIVVCPYNAHVGEVHEALRRAGLPDVRVGTVDKFQGQEAVVAVLSLAASSPAEVPRGMSFLLMKNRLNVAISRAKWAAFLVYSPALTEYLPHTPAALTELSAFLRLLDSAVSDSTATDSAITDGDVTDSAITD</sequence>
<organism evidence="8 9">
    <name type="scientific">Labedella phragmitis</name>
    <dbReference type="NCBI Taxonomy" id="2498849"/>
    <lineage>
        <taxon>Bacteria</taxon>
        <taxon>Bacillati</taxon>
        <taxon>Actinomycetota</taxon>
        <taxon>Actinomycetes</taxon>
        <taxon>Micrococcales</taxon>
        <taxon>Microbacteriaceae</taxon>
        <taxon>Labedella</taxon>
    </lineage>
</organism>
<dbReference type="RefSeq" id="WP_128493329.1">
    <property type="nucleotide sequence ID" value="NZ_RZNB01000001.1"/>
</dbReference>
<dbReference type="InterPro" id="IPR012337">
    <property type="entry name" value="RNaseH-like_sf"/>
</dbReference>
<feature type="domain" description="YprB ribonuclease H-like" evidence="7">
    <location>
        <begin position="321"/>
        <end position="517"/>
    </location>
</feature>
<dbReference type="InterPro" id="IPR027417">
    <property type="entry name" value="P-loop_NTPase"/>
</dbReference>
<protein>
    <submittedName>
        <fullName evidence="8">TM0106 family RecB-like putative nuclease</fullName>
    </submittedName>
</protein>
<evidence type="ECO:0000259" key="7">
    <source>
        <dbReference type="Pfam" id="PF13482"/>
    </source>
</evidence>
<dbReference type="Pfam" id="PF13604">
    <property type="entry name" value="AAA_30"/>
    <property type="match status" value="1"/>
</dbReference>
<evidence type="ECO:0000256" key="1">
    <source>
        <dbReference type="ARBA" id="ARBA00022741"/>
    </source>
</evidence>
<reference evidence="8 9" key="1">
    <citation type="submission" date="2018-12" db="EMBL/GenBank/DDBJ databases">
        <authorList>
            <person name="Li F."/>
        </authorList>
    </citation>
    <scope>NUCLEOTIDE SEQUENCE [LARGE SCALE GENOMIC DNA]</scope>
    <source>
        <strain evidence="8 9">11W25H-1</strain>
    </source>
</reference>
<evidence type="ECO:0000256" key="4">
    <source>
        <dbReference type="ARBA" id="ARBA00022840"/>
    </source>
</evidence>
<comment type="caution">
    <text evidence="8">The sequence shown here is derived from an EMBL/GenBank/DDBJ whole genome shotgun (WGS) entry which is preliminary data.</text>
</comment>
<gene>
    <name evidence="8" type="ORF">ELQ90_00565</name>
</gene>
<accession>A0A444PX89</accession>
<dbReference type="Gene3D" id="3.40.50.300">
    <property type="entry name" value="P-loop containing nucleotide triphosphate hydrolases"/>
    <property type="match status" value="2"/>
</dbReference>
<dbReference type="Pfam" id="PF13087">
    <property type="entry name" value="AAA_12"/>
    <property type="match status" value="1"/>
</dbReference>
<proteinExistence type="predicted"/>
<evidence type="ECO:0000313" key="8">
    <source>
        <dbReference type="EMBL" id="RWZ52486.1"/>
    </source>
</evidence>
<evidence type="ECO:0000259" key="6">
    <source>
        <dbReference type="Pfam" id="PF13087"/>
    </source>
</evidence>
<dbReference type="PANTHER" id="PTHR43788:SF8">
    <property type="entry name" value="DNA-BINDING PROTEIN SMUBP-2"/>
    <property type="match status" value="1"/>
</dbReference>
<dbReference type="InterPro" id="IPR050534">
    <property type="entry name" value="Coronavir_polyprotein_1ab"/>
</dbReference>
<dbReference type="NCBIfam" id="TIGR03491">
    <property type="entry name" value="TM0106 family RecB-like putative nuclease"/>
    <property type="match status" value="1"/>
</dbReference>